<evidence type="ECO:0000256" key="5">
    <source>
        <dbReference type="HAMAP-Rule" id="MF_00006"/>
    </source>
</evidence>
<dbReference type="GO" id="GO:0004056">
    <property type="term" value="F:argininosuccinate lyase activity"/>
    <property type="evidence" value="ECO:0007669"/>
    <property type="project" value="UniProtKB-UniRule"/>
</dbReference>
<dbReference type="KEGG" id="bmei:Spa11_46450"/>
<evidence type="ECO:0000256" key="6">
    <source>
        <dbReference type="SAM" id="MobiDB-lite"/>
    </source>
</evidence>
<proteinExistence type="inferred from homology"/>
<sequence length="499" mass="54838" precursor="true">MAQADDPTGPADGHNHPSAAAPSSAAPTTAAKPWGGVFDAATDARVEAFSESVSYDRRLFQQDIRGSVAHATMLAAVGVLTDDEKNQIIEGLTQIGWEIAAGKFVFKQELEDVHMNIERALVDRIGDVGRKLHTGRSRNDQVSLDFRMWVRDAIDQLDQLLADLQRAFVGRAAQDEGVILPGYTHLQRAQPVLAAHYWLAYVEKYQRDRDRLADCRKRVNLLPLGTAAMAGTTIPIDRQMVADDLGFEGLVANSLDSSSDRDFAVEFVAALSLIAVHLSGWAEEWILWSTTEFNFIKLPQQFCTGSSIMPQKINPDVLELTRGKSARVIGSLQSLLVLTKGLPLAYNRDLQEDKERVFDAADTVRKCLELAAPLVAGSELKRESIAERLDRGYLDATTFMEHLIHLGVPQRTAHGIVGKLVGQAMKAEVRLADLPLAAYQELCPELDESLYNVLGVEHAVQAFRSVGSTRPELVAEQVKLWSHRLGTNAGLGMNETKPS</sequence>
<dbReference type="Gene3D" id="1.10.275.10">
    <property type="entry name" value="Fumarase/aspartase (N-terminal domain)"/>
    <property type="match status" value="1"/>
</dbReference>
<dbReference type="GO" id="GO:0042450">
    <property type="term" value="P:L-arginine biosynthetic process via ornithine"/>
    <property type="evidence" value="ECO:0007669"/>
    <property type="project" value="UniProtKB-UniRule"/>
</dbReference>
<dbReference type="Gene3D" id="1.20.200.10">
    <property type="entry name" value="Fumarase/aspartase (Central domain)"/>
    <property type="match status" value="1"/>
</dbReference>
<dbReference type="Gene3D" id="1.10.40.30">
    <property type="entry name" value="Fumarase/aspartase (C-terminal domain)"/>
    <property type="match status" value="1"/>
</dbReference>
<dbReference type="InterPro" id="IPR008948">
    <property type="entry name" value="L-Aspartase-like"/>
</dbReference>
<dbReference type="AlphaFoldDB" id="A0A518KF47"/>
<keyword evidence="5" id="KW-0028">Amino-acid biosynthesis</keyword>
<dbReference type="InterPro" id="IPR000362">
    <property type="entry name" value="Fumarate_lyase_fam"/>
</dbReference>
<dbReference type="InterPro" id="IPR020557">
    <property type="entry name" value="Fumarate_lyase_CS"/>
</dbReference>
<dbReference type="PANTHER" id="PTHR43814">
    <property type="entry name" value="ARGININOSUCCINATE LYASE"/>
    <property type="match status" value="1"/>
</dbReference>
<keyword evidence="4 5" id="KW-0055">Arginine biosynthesis</keyword>
<dbReference type="FunFam" id="1.20.200.10:FF:000015">
    <property type="entry name" value="argininosuccinate lyase isoform X2"/>
    <property type="match status" value="1"/>
</dbReference>
<keyword evidence="10" id="KW-1185">Reference proteome</keyword>
<evidence type="ECO:0000256" key="3">
    <source>
        <dbReference type="ARBA" id="ARBA00012338"/>
    </source>
</evidence>
<dbReference type="RefSeq" id="WP_145116850.1">
    <property type="nucleotide sequence ID" value="NZ_CP036349.1"/>
</dbReference>
<comment type="similarity">
    <text evidence="5">Belongs to the lyase 1 family. Argininosuccinate lyase subfamily.</text>
</comment>
<accession>A0A518KF47</accession>
<comment type="subcellular location">
    <subcellularLocation>
        <location evidence="5">Cytoplasm</location>
    </subcellularLocation>
</comment>
<evidence type="ECO:0000256" key="4">
    <source>
        <dbReference type="ARBA" id="ARBA00022571"/>
    </source>
</evidence>
<keyword evidence="5" id="KW-0963">Cytoplasm</keyword>
<name>A0A518KF47_9BACT</name>
<gene>
    <name evidence="5" type="primary">argH</name>
    <name evidence="9" type="ORF">Spa11_46450</name>
</gene>
<dbReference type="CDD" id="cd01359">
    <property type="entry name" value="Argininosuccinate_lyase"/>
    <property type="match status" value="1"/>
</dbReference>
<dbReference type="PRINTS" id="PR00149">
    <property type="entry name" value="FUMRATELYASE"/>
</dbReference>
<dbReference type="Proteomes" id="UP000316426">
    <property type="component" value="Chromosome"/>
</dbReference>
<evidence type="ECO:0000256" key="1">
    <source>
        <dbReference type="ARBA" id="ARBA00000985"/>
    </source>
</evidence>
<organism evidence="9 10">
    <name type="scientific">Botrimarina mediterranea</name>
    <dbReference type="NCBI Taxonomy" id="2528022"/>
    <lineage>
        <taxon>Bacteria</taxon>
        <taxon>Pseudomonadati</taxon>
        <taxon>Planctomycetota</taxon>
        <taxon>Planctomycetia</taxon>
        <taxon>Pirellulales</taxon>
        <taxon>Lacipirellulaceae</taxon>
        <taxon>Botrimarina</taxon>
    </lineage>
</organism>
<dbReference type="InterPro" id="IPR024083">
    <property type="entry name" value="Fumarase/histidase_N"/>
</dbReference>
<dbReference type="Pfam" id="PF14698">
    <property type="entry name" value="ASL_C2"/>
    <property type="match status" value="1"/>
</dbReference>
<dbReference type="PROSITE" id="PS00163">
    <property type="entry name" value="FUMARATE_LYASES"/>
    <property type="match status" value="1"/>
</dbReference>
<dbReference type="InterPro" id="IPR022761">
    <property type="entry name" value="Fumarate_lyase_N"/>
</dbReference>
<protein>
    <recommendedName>
        <fullName evidence="3 5">Argininosuccinate lyase</fullName>
        <shortName evidence="5">ASAL</shortName>
        <ecNumber evidence="3 5">4.3.2.1</ecNumber>
    </recommendedName>
    <alternativeName>
        <fullName evidence="5">Arginosuccinase</fullName>
    </alternativeName>
</protein>
<dbReference type="PANTHER" id="PTHR43814:SF1">
    <property type="entry name" value="ARGININOSUCCINATE LYASE"/>
    <property type="match status" value="1"/>
</dbReference>
<dbReference type="SUPFAM" id="SSF48557">
    <property type="entry name" value="L-aspartase-like"/>
    <property type="match status" value="1"/>
</dbReference>
<dbReference type="NCBIfam" id="TIGR00838">
    <property type="entry name" value="argH"/>
    <property type="match status" value="1"/>
</dbReference>
<comment type="pathway">
    <text evidence="2 5">Amino-acid biosynthesis; L-arginine biosynthesis; L-arginine from L-ornithine and carbamoyl phosphate: step 3/3.</text>
</comment>
<dbReference type="GO" id="GO:0005829">
    <property type="term" value="C:cytosol"/>
    <property type="evidence" value="ECO:0007669"/>
    <property type="project" value="TreeGrafter"/>
</dbReference>
<feature type="domain" description="Argininosuccinate lyase C-terminal" evidence="8">
    <location>
        <begin position="393"/>
        <end position="461"/>
    </location>
</feature>
<dbReference type="EC" id="4.3.2.1" evidence="3 5"/>
<dbReference type="InterPro" id="IPR029419">
    <property type="entry name" value="Arg_succ_lyase_C"/>
</dbReference>
<dbReference type="FunFam" id="1.10.275.10:FF:000002">
    <property type="entry name" value="Argininosuccinate lyase"/>
    <property type="match status" value="1"/>
</dbReference>
<feature type="compositionally biased region" description="Low complexity" evidence="6">
    <location>
        <begin position="17"/>
        <end position="30"/>
    </location>
</feature>
<evidence type="ECO:0000313" key="9">
    <source>
        <dbReference type="EMBL" id="QDV76415.1"/>
    </source>
</evidence>
<evidence type="ECO:0000259" key="7">
    <source>
        <dbReference type="Pfam" id="PF00206"/>
    </source>
</evidence>
<dbReference type="HAMAP" id="MF_00006">
    <property type="entry name" value="Arg_succ_lyase"/>
    <property type="match status" value="1"/>
</dbReference>
<comment type="catalytic activity">
    <reaction evidence="1 5">
        <text>2-(N(omega)-L-arginino)succinate = fumarate + L-arginine</text>
        <dbReference type="Rhea" id="RHEA:24020"/>
        <dbReference type="ChEBI" id="CHEBI:29806"/>
        <dbReference type="ChEBI" id="CHEBI:32682"/>
        <dbReference type="ChEBI" id="CHEBI:57472"/>
        <dbReference type="EC" id="4.3.2.1"/>
    </reaction>
</comment>
<dbReference type="UniPathway" id="UPA00068">
    <property type="reaction ID" value="UER00114"/>
</dbReference>
<keyword evidence="5 9" id="KW-0456">Lyase</keyword>
<feature type="region of interest" description="Disordered" evidence="6">
    <location>
        <begin position="1"/>
        <end position="30"/>
    </location>
</feature>
<reference evidence="9 10" key="1">
    <citation type="submission" date="2019-02" db="EMBL/GenBank/DDBJ databases">
        <title>Deep-cultivation of Planctomycetes and their phenomic and genomic characterization uncovers novel biology.</title>
        <authorList>
            <person name="Wiegand S."/>
            <person name="Jogler M."/>
            <person name="Boedeker C."/>
            <person name="Pinto D."/>
            <person name="Vollmers J."/>
            <person name="Rivas-Marin E."/>
            <person name="Kohn T."/>
            <person name="Peeters S.H."/>
            <person name="Heuer A."/>
            <person name="Rast P."/>
            <person name="Oberbeckmann S."/>
            <person name="Bunk B."/>
            <person name="Jeske O."/>
            <person name="Meyerdierks A."/>
            <person name="Storesund J.E."/>
            <person name="Kallscheuer N."/>
            <person name="Luecker S."/>
            <person name="Lage O.M."/>
            <person name="Pohl T."/>
            <person name="Merkel B.J."/>
            <person name="Hornburger P."/>
            <person name="Mueller R.-W."/>
            <person name="Bruemmer F."/>
            <person name="Labrenz M."/>
            <person name="Spormann A.M."/>
            <person name="Op den Camp H."/>
            <person name="Overmann J."/>
            <person name="Amann R."/>
            <person name="Jetten M.S.M."/>
            <person name="Mascher T."/>
            <person name="Medema M.H."/>
            <person name="Devos D.P."/>
            <person name="Kaster A.-K."/>
            <person name="Ovreas L."/>
            <person name="Rohde M."/>
            <person name="Galperin M.Y."/>
            <person name="Jogler C."/>
        </authorList>
    </citation>
    <scope>NUCLEOTIDE SEQUENCE [LARGE SCALE GENOMIC DNA]</scope>
    <source>
        <strain evidence="9 10">Spa11</strain>
    </source>
</reference>
<evidence type="ECO:0000313" key="10">
    <source>
        <dbReference type="Proteomes" id="UP000316426"/>
    </source>
</evidence>
<evidence type="ECO:0000256" key="2">
    <source>
        <dbReference type="ARBA" id="ARBA00004941"/>
    </source>
</evidence>
<feature type="domain" description="Fumarate lyase N-terminal" evidence="7">
    <location>
        <begin position="38"/>
        <end position="330"/>
    </location>
</feature>
<dbReference type="EMBL" id="CP036349">
    <property type="protein sequence ID" value="QDV76415.1"/>
    <property type="molecule type" value="Genomic_DNA"/>
</dbReference>
<dbReference type="PRINTS" id="PR00145">
    <property type="entry name" value="ARGSUCLYASE"/>
</dbReference>
<dbReference type="InterPro" id="IPR009049">
    <property type="entry name" value="Argininosuccinate_lyase"/>
</dbReference>
<dbReference type="Pfam" id="PF00206">
    <property type="entry name" value="Lyase_1"/>
    <property type="match status" value="1"/>
</dbReference>
<evidence type="ECO:0000259" key="8">
    <source>
        <dbReference type="Pfam" id="PF14698"/>
    </source>
</evidence>